<proteinExistence type="predicted"/>
<reference evidence="1 2" key="1">
    <citation type="submission" date="2019-10" db="EMBL/GenBank/DDBJ databases">
        <authorList>
            <person name="Garlena R.A."/>
            <person name="Russell D.A."/>
            <person name="Pope W.H."/>
            <person name="Jacobs-Sera D."/>
            <person name="Hatfull G.F."/>
        </authorList>
    </citation>
    <scope>NUCLEOTIDE SEQUENCE [LARGE SCALE GENOMIC DNA]</scope>
</reference>
<gene>
    <name evidence="1" type="primary">63</name>
    <name evidence="1" type="ORF">PBI_INDLULAMITHI_63</name>
</gene>
<dbReference type="RefSeq" id="YP_009853814.1">
    <property type="nucleotide sequence ID" value="NC_048824.1"/>
</dbReference>
<dbReference type="Proteomes" id="UP000423609">
    <property type="component" value="Segment"/>
</dbReference>
<evidence type="ECO:0000313" key="1">
    <source>
        <dbReference type="EMBL" id="QGJ90101.1"/>
    </source>
</evidence>
<sequence length="186" mass="21917">MANAVQKAESIGKMATKSGWKGGMDSEVREGIRITKLELVRNEDEYAYFIWHGSKLVESNYQIFDGPLIPIDSKRKLLQYISGWPSLIELFQTYPEFNRPMLVQQFRKLPFSFEDDNDTIIDSLINKQLWWYEHEGATIRYDQSKLKRNSKFRIVDIGHRKLFHADCEQAGLRSFHLDTLLEVRER</sequence>
<dbReference type="EMBL" id="MN585993">
    <property type="protein sequence ID" value="QGJ90101.1"/>
    <property type="molecule type" value="Genomic_DNA"/>
</dbReference>
<dbReference type="KEGG" id="vg:55624500"/>
<protein>
    <submittedName>
        <fullName evidence="1">Uncharacterized protein</fullName>
    </submittedName>
</protein>
<keyword evidence="2" id="KW-1185">Reference proteome</keyword>
<dbReference type="GeneID" id="55624500"/>
<accession>A0A649VCN3</accession>
<organism evidence="1 2">
    <name type="scientific">Mycobacterium phage Indlulamithi</name>
    <dbReference type="NCBI Taxonomy" id="2656582"/>
    <lineage>
        <taxon>Viruses</taxon>
        <taxon>Duplodnaviria</taxon>
        <taxon>Heunggongvirae</taxon>
        <taxon>Uroviricota</taxon>
        <taxon>Caudoviricetes</taxon>
        <taxon>Indlulamithivirus</taxon>
        <taxon>Indlulamithivirus indlulamithi</taxon>
    </lineage>
</organism>
<name>A0A649VCN3_9CAUD</name>
<evidence type="ECO:0000313" key="2">
    <source>
        <dbReference type="Proteomes" id="UP000423609"/>
    </source>
</evidence>